<evidence type="ECO:0000313" key="2">
    <source>
        <dbReference type="Proteomes" id="UP000619293"/>
    </source>
</evidence>
<accession>A0A8J3K702</accession>
<dbReference type="InterPro" id="IPR029058">
    <property type="entry name" value="AB_hydrolase_fold"/>
</dbReference>
<dbReference type="AlphaFoldDB" id="A0A8J3K702"/>
<gene>
    <name evidence="1" type="ORF">Cch02nite_72020</name>
</gene>
<dbReference type="Proteomes" id="UP000619293">
    <property type="component" value="Unassembled WGS sequence"/>
</dbReference>
<reference evidence="1 2" key="1">
    <citation type="submission" date="2021-01" db="EMBL/GenBank/DDBJ databases">
        <title>Whole genome shotgun sequence of Catellatospora chokoriensis NBRC 107358.</title>
        <authorList>
            <person name="Komaki H."/>
            <person name="Tamura T."/>
        </authorList>
    </citation>
    <scope>NUCLEOTIDE SEQUENCE [LARGE SCALE GENOMIC DNA]</scope>
    <source>
        <strain evidence="1 2">NBRC 107358</strain>
    </source>
</reference>
<protein>
    <submittedName>
        <fullName evidence="1">Uncharacterized protein</fullName>
    </submittedName>
</protein>
<organism evidence="1 2">
    <name type="scientific">Catellatospora chokoriensis</name>
    <dbReference type="NCBI Taxonomy" id="310353"/>
    <lineage>
        <taxon>Bacteria</taxon>
        <taxon>Bacillati</taxon>
        <taxon>Actinomycetota</taxon>
        <taxon>Actinomycetes</taxon>
        <taxon>Micromonosporales</taxon>
        <taxon>Micromonosporaceae</taxon>
        <taxon>Catellatospora</taxon>
    </lineage>
</organism>
<dbReference type="Gene3D" id="3.40.50.1820">
    <property type="entry name" value="alpha/beta hydrolase"/>
    <property type="match status" value="1"/>
</dbReference>
<keyword evidence="2" id="KW-1185">Reference proteome</keyword>
<name>A0A8J3K702_9ACTN</name>
<dbReference type="SUPFAM" id="SSF53474">
    <property type="entry name" value="alpha/beta-Hydrolases"/>
    <property type="match status" value="1"/>
</dbReference>
<sequence length="125" mass="13485">MLQQHGCFDPPPTAPRHMLQLFVAPGRNAPETEVEWMTLMAANCRTTLAPPPLPAALLADRAQLPCLVAVGEHDRFLPPPRLAPVVQSTTNTRLRIIGSMGHLTTLEHLPDVVALTAEVVGRASS</sequence>
<proteinExistence type="predicted"/>
<dbReference type="EMBL" id="BONG01000071">
    <property type="protein sequence ID" value="GIF93758.1"/>
    <property type="molecule type" value="Genomic_DNA"/>
</dbReference>
<evidence type="ECO:0000313" key="1">
    <source>
        <dbReference type="EMBL" id="GIF93758.1"/>
    </source>
</evidence>
<comment type="caution">
    <text evidence="1">The sequence shown here is derived from an EMBL/GenBank/DDBJ whole genome shotgun (WGS) entry which is preliminary data.</text>
</comment>